<proteinExistence type="predicted"/>
<feature type="transmembrane region" description="Helical" evidence="1">
    <location>
        <begin position="279"/>
        <end position="300"/>
    </location>
</feature>
<evidence type="ECO:0000313" key="3">
    <source>
        <dbReference type="Proteomes" id="UP000046392"/>
    </source>
</evidence>
<keyword evidence="1" id="KW-0812">Transmembrane</keyword>
<evidence type="ECO:0000313" key="4">
    <source>
        <dbReference type="WBParaSite" id="SPAL_0000317500.1"/>
    </source>
</evidence>
<reference evidence="4" key="1">
    <citation type="submission" date="2017-02" db="UniProtKB">
        <authorList>
            <consortium name="WormBaseParasite"/>
        </authorList>
    </citation>
    <scope>IDENTIFICATION</scope>
</reference>
<keyword evidence="2" id="KW-0732">Signal</keyword>
<dbReference type="WBParaSite" id="SPAL_0000317500.1">
    <property type="protein sequence ID" value="SPAL_0000317500.1"/>
    <property type="gene ID" value="SPAL_0000317500"/>
</dbReference>
<accession>A0A0N5BAW1</accession>
<evidence type="ECO:0000256" key="1">
    <source>
        <dbReference type="SAM" id="Phobius"/>
    </source>
</evidence>
<dbReference type="Proteomes" id="UP000046392">
    <property type="component" value="Unplaced"/>
</dbReference>
<organism evidence="3 4">
    <name type="scientific">Strongyloides papillosus</name>
    <name type="common">Intestinal threadworm</name>
    <dbReference type="NCBI Taxonomy" id="174720"/>
    <lineage>
        <taxon>Eukaryota</taxon>
        <taxon>Metazoa</taxon>
        <taxon>Ecdysozoa</taxon>
        <taxon>Nematoda</taxon>
        <taxon>Chromadorea</taxon>
        <taxon>Rhabditida</taxon>
        <taxon>Tylenchina</taxon>
        <taxon>Panagrolaimomorpha</taxon>
        <taxon>Strongyloidoidea</taxon>
        <taxon>Strongyloididae</taxon>
        <taxon>Strongyloides</taxon>
    </lineage>
</organism>
<name>A0A0N5BAW1_STREA</name>
<feature type="signal peptide" evidence="2">
    <location>
        <begin position="1"/>
        <end position="22"/>
    </location>
</feature>
<protein>
    <submittedName>
        <fullName evidence="4">Fam-e protein</fullName>
    </submittedName>
</protein>
<sequence>MMKYLCLTSVVFQISLIYAVHSTEILNLLDCESSSLEYKEINGMNCLKDKNFYEEDAKIITYDRFNDRCIVSNERILTSKDYVIVLSTQESYYINPPQWFGIPSCVRNIRKYQISYLYENMFLLRRPDIIKKAVGVGGEELFNKICNNINDKLLNFLSGDPKEHRNVIRNVLRRFDVDGYVFEGKGYFKTCRIVEGNKVSDKREIFGRCYKEMPVSVEGKVKFTDNMIDIQNIGTPVDCKTKESLLEKKNDNSLEDDYDNTEDVECSSTPNSAKFNFKGYYFIAFLILLFFQLLSIVVFISSTISYSKKSEQLEKLKKVNREASIILLSKNNSLCNNRSRRNPFLNV</sequence>
<dbReference type="STRING" id="174720.A0A0N5BAW1"/>
<keyword evidence="3" id="KW-1185">Reference proteome</keyword>
<dbReference type="AlphaFoldDB" id="A0A0N5BAW1"/>
<keyword evidence="1" id="KW-0472">Membrane</keyword>
<keyword evidence="1" id="KW-1133">Transmembrane helix</keyword>
<feature type="chain" id="PRO_5005894017" evidence="2">
    <location>
        <begin position="23"/>
        <end position="347"/>
    </location>
</feature>
<evidence type="ECO:0000256" key="2">
    <source>
        <dbReference type="SAM" id="SignalP"/>
    </source>
</evidence>